<gene>
    <name evidence="2" type="ORF">CRM82_05650</name>
</gene>
<organism evidence="2 3">
    <name type="scientific">Comamonas terrigena</name>
    <dbReference type="NCBI Taxonomy" id="32013"/>
    <lineage>
        <taxon>Bacteria</taxon>
        <taxon>Pseudomonadati</taxon>
        <taxon>Pseudomonadota</taxon>
        <taxon>Betaproteobacteria</taxon>
        <taxon>Burkholderiales</taxon>
        <taxon>Comamonadaceae</taxon>
        <taxon>Comamonas</taxon>
    </lineage>
</organism>
<dbReference type="InterPro" id="IPR037523">
    <property type="entry name" value="VOC_core"/>
</dbReference>
<feature type="domain" description="VOC" evidence="1">
    <location>
        <begin position="8"/>
        <end position="141"/>
    </location>
</feature>
<sequence>MSLPSVTGLDHYIIRVNDLNAATVQYRKLGFALAPQGVHHQGTRNQTLILDANYLELLYFPPALQSTSRFAHYPESYQGPVAVALQTTDSAAVHRELAQVGIHAEAPEGGGRPVHLQDGSEDAAWLNTRFPTGTLGAPDFFTCGHLTRHLVYRPEWQDHPNTARRIEALVVVHPDPLSLRSAYEQAFGRISIGNTGPDGWTLRRGSLRLLFLTPQAFQARFPGIPQPATADGTWFAGSIIGVRDLVQTRHVLATNGVQAQDNAYGELVVNPADAAGALQVFVQESHA</sequence>
<evidence type="ECO:0000313" key="3">
    <source>
        <dbReference type="Proteomes" id="UP000220246"/>
    </source>
</evidence>
<dbReference type="OrthoDB" id="9812467at2"/>
<dbReference type="SUPFAM" id="SSF54593">
    <property type="entry name" value="Glyoxalase/Bleomycin resistance protein/Dihydroxybiphenyl dioxygenase"/>
    <property type="match status" value="1"/>
</dbReference>
<proteinExistence type="predicted"/>
<dbReference type="PANTHER" id="PTHR40265">
    <property type="entry name" value="BLL2707 PROTEIN"/>
    <property type="match status" value="1"/>
</dbReference>
<keyword evidence="3" id="KW-1185">Reference proteome</keyword>
<dbReference type="PANTHER" id="PTHR40265:SF1">
    <property type="entry name" value="GLYOXALASE-LIKE DOMAIN-CONTAINING PROTEIN"/>
    <property type="match status" value="1"/>
</dbReference>
<dbReference type="RefSeq" id="WP_066540108.1">
    <property type="nucleotide sequence ID" value="NZ_PDEA01000001.1"/>
</dbReference>
<evidence type="ECO:0000259" key="1">
    <source>
        <dbReference type="PROSITE" id="PS51819"/>
    </source>
</evidence>
<reference evidence="3" key="1">
    <citation type="submission" date="2017-09" db="EMBL/GenBank/DDBJ databases">
        <title>FDA dAtabase for Regulatory Grade micrObial Sequences (FDA-ARGOS): Supporting development and validation of Infectious Disease Dx tests.</title>
        <authorList>
            <person name="Minogue T."/>
            <person name="Wolcott M."/>
            <person name="Wasieloski L."/>
            <person name="Aguilar W."/>
            <person name="Moore D."/>
            <person name="Tallon L."/>
            <person name="Sadzewicz L."/>
            <person name="Ott S."/>
            <person name="Zhao X."/>
            <person name="Nagaraj S."/>
            <person name="Vavikolanu K."/>
            <person name="Aluvathingal J."/>
            <person name="Nadendla S."/>
            <person name="Sichtig H."/>
        </authorList>
    </citation>
    <scope>NUCLEOTIDE SEQUENCE [LARGE SCALE GENOMIC DNA]</scope>
    <source>
        <strain evidence="3">FDAARGOS_394</strain>
    </source>
</reference>
<name>A0A2A7USA6_COMTR</name>
<dbReference type="STRING" id="1219032.GCA_001515545_03253"/>
<protein>
    <submittedName>
        <fullName evidence="2">VOC family protein</fullName>
    </submittedName>
</protein>
<evidence type="ECO:0000313" key="2">
    <source>
        <dbReference type="EMBL" id="PEH88157.1"/>
    </source>
</evidence>
<dbReference type="GeneID" id="80800074"/>
<dbReference type="Proteomes" id="UP000220246">
    <property type="component" value="Unassembled WGS sequence"/>
</dbReference>
<dbReference type="PROSITE" id="PS51819">
    <property type="entry name" value="VOC"/>
    <property type="match status" value="1"/>
</dbReference>
<dbReference type="AlphaFoldDB" id="A0A2A7USA6"/>
<dbReference type="Gene3D" id="3.10.180.10">
    <property type="entry name" value="2,3-Dihydroxybiphenyl 1,2-Dioxygenase, domain 1"/>
    <property type="match status" value="1"/>
</dbReference>
<comment type="caution">
    <text evidence="2">The sequence shown here is derived from an EMBL/GenBank/DDBJ whole genome shotgun (WGS) entry which is preliminary data.</text>
</comment>
<accession>A0A2A7USA6</accession>
<dbReference type="InterPro" id="IPR025870">
    <property type="entry name" value="Glyoxalase-like_dom"/>
</dbReference>
<dbReference type="InterPro" id="IPR029068">
    <property type="entry name" value="Glyas_Bleomycin-R_OHBP_Dase"/>
</dbReference>
<dbReference type="EMBL" id="PDEA01000001">
    <property type="protein sequence ID" value="PEH88157.1"/>
    <property type="molecule type" value="Genomic_DNA"/>
</dbReference>
<dbReference type="Pfam" id="PF13468">
    <property type="entry name" value="Glyoxalase_3"/>
    <property type="match status" value="1"/>
</dbReference>